<evidence type="ECO:0000259" key="2">
    <source>
        <dbReference type="Pfam" id="PF25917"/>
    </source>
</evidence>
<dbReference type="Proteomes" id="UP000319771">
    <property type="component" value="Unassembled WGS sequence"/>
</dbReference>
<keyword evidence="1" id="KW-1133">Transmembrane helix</keyword>
<accession>A0A538U7H2</accession>
<protein>
    <submittedName>
        <fullName evidence="3">Efflux RND transporter periplasmic adaptor subunit</fullName>
    </submittedName>
</protein>
<proteinExistence type="predicted"/>
<dbReference type="Pfam" id="PF25917">
    <property type="entry name" value="BSH_RND"/>
    <property type="match status" value="1"/>
</dbReference>
<evidence type="ECO:0000313" key="3">
    <source>
        <dbReference type="EMBL" id="TMQ71840.1"/>
    </source>
</evidence>
<reference evidence="3 4" key="1">
    <citation type="journal article" date="2019" name="Nat. Microbiol.">
        <title>Mediterranean grassland soil C-N compound turnover is dependent on rainfall and depth, and is mediated by genomically divergent microorganisms.</title>
        <authorList>
            <person name="Diamond S."/>
            <person name="Andeer P.F."/>
            <person name="Li Z."/>
            <person name="Crits-Christoph A."/>
            <person name="Burstein D."/>
            <person name="Anantharaman K."/>
            <person name="Lane K.R."/>
            <person name="Thomas B.C."/>
            <person name="Pan C."/>
            <person name="Northen T.R."/>
            <person name="Banfield J.F."/>
        </authorList>
    </citation>
    <scope>NUCLEOTIDE SEQUENCE [LARGE SCALE GENOMIC DNA]</scope>
    <source>
        <strain evidence="3">WS_11</strain>
    </source>
</reference>
<dbReference type="GO" id="GO:1990281">
    <property type="term" value="C:efflux pump complex"/>
    <property type="evidence" value="ECO:0007669"/>
    <property type="project" value="TreeGrafter"/>
</dbReference>
<gene>
    <name evidence="3" type="ORF">E6K81_09150</name>
</gene>
<organism evidence="3 4">
    <name type="scientific">Eiseniibacteriota bacterium</name>
    <dbReference type="NCBI Taxonomy" id="2212470"/>
    <lineage>
        <taxon>Bacteria</taxon>
        <taxon>Candidatus Eiseniibacteriota</taxon>
    </lineage>
</organism>
<dbReference type="InterPro" id="IPR058625">
    <property type="entry name" value="MdtA-like_BSH"/>
</dbReference>
<feature type="transmembrane region" description="Helical" evidence="1">
    <location>
        <begin position="6"/>
        <end position="23"/>
    </location>
</feature>
<evidence type="ECO:0000256" key="1">
    <source>
        <dbReference type="SAM" id="Phobius"/>
    </source>
</evidence>
<name>A0A538U7H2_UNCEI</name>
<dbReference type="EMBL" id="VBPB01000139">
    <property type="protein sequence ID" value="TMQ71840.1"/>
    <property type="molecule type" value="Genomic_DNA"/>
</dbReference>
<feature type="domain" description="Multidrug resistance protein MdtA-like barrel-sandwich hybrid" evidence="2">
    <location>
        <begin position="59"/>
        <end position="97"/>
    </location>
</feature>
<sequence length="113" mass="12189">MNRSRWIIVAVVVLVAVAGVWWWKSRAADGAPKYRTADVDRGTIESVVSATGTIRPVVQVQVGSQVSGTVAKLYADYNSKVRTGQIICQLEPSSFRAREVQAEAAVARAEASV</sequence>
<feature type="non-terminal residue" evidence="3">
    <location>
        <position position="113"/>
    </location>
</feature>
<dbReference type="SUPFAM" id="SSF111369">
    <property type="entry name" value="HlyD-like secretion proteins"/>
    <property type="match status" value="1"/>
</dbReference>
<comment type="caution">
    <text evidence="3">The sequence shown here is derived from an EMBL/GenBank/DDBJ whole genome shotgun (WGS) entry which is preliminary data.</text>
</comment>
<dbReference type="PANTHER" id="PTHR30469:SF33">
    <property type="entry name" value="SLR1207 PROTEIN"/>
    <property type="match status" value="1"/>
</dbReference>
<keyword evidence="1" id="KW-0812">Transmembrane</keyword>
<keyword evidence="1" id="KW-0472">Membrane</keyword>
<evidence type="ECO:0000313" key="4">
    <source>
        <dbReference type="Proteomes" id="UP000319771"/>
    </source>
</evidence>
<dbReference type="AlphaFoldDB" id="A0A538U7H2"/>
<dbReference type="GO" id="GO:0015562">
    <property type="term" value="F:efflux transmembrane transporter activity"/>
    <property type="evidence" value="ECO:0007669"/>
    <property type="project" value="TreeGrafter"/>
</dbReference>
<dbReference type="Gene3D" id="2.40.50.100">
    <property type="match status" value="1"/>
</dbReference>
<dbReference type="PANTHER" id="PTHR30469">
    <property type="entry name" value="MULTIDRUG RESISTANCE PROTEIN MDTA"/>
    <property type="match status" value="1"/>
</dbReference>